<evidence type="ECO:0000313" key="3">
    <source>
        <dbReference type="Proteomes" id="UP000255167"/>
    </source>
</evidence>
<sequence>MNRMFLLMAEFETTDIPLEKIAEKYLGISIELANKRANAGKLPIPSFRAVNSNKAPRLVYVKDLADYLDQRTAAGREEFKQVNS</sequence>
<evidence type="ECO:0000313" key="1">
    <source>
        <dbReference type="EMBL" id="STW38545.1"/>
    </source>
</evidence>
<gene>
    <name evidence="1" type="ORF">NCTC9617_00058</name>
    <name evidence="2" type="ORF">NCTC9617_03444</name>
</gene>
<dbReference type="Pfam" id="PF11112">
    <property type="entry name" value="PyocinActivator"/>
    <property type="match status" value="1"/>
</dbReference>
<organism evidence="1 3">
    <name type="scientific">Klebsiella pneumoniae</name>
    <dbReference type="NCBI Taxonomy" id="573"/>
    <lineage>
        <taxon>Bacteria</taxon>
        <taxon>Pseudomonadati</taxon>
        <taxon>Pseudomonadota</taxon>
        <taxon>Gammaproteobacteria</taxon>
        <taxon>Enterobacterales</taxon>
        <taxon>Enterobacteriaceae</taxon>
        <taxon>Klebsiella/Raoultella group</taxon>
        <taxon>Klebsiella</taxon>
        <taxon>Klebsiella pneumoniae complex</taxon>
    </lineage>
</organism>
<evidence type="ECO:0000313" key="2">
    <source>
        <dbReference type="EMBL" id="STW46913.1"/>
    </source>
</evidence>
<dbReference type="Proteomes" id="UP000255167">
    <property type="component" value="Unassembled WGS sequence"/>
</dbReference>
<dbReference type="GO" id="GO:0006355">
    <property type="term" value="P:regulation of DNA-templated transcription"/>
    <property type="evidence" value="ECO:0007669"/>
    <property type="project" value="InterPro"/>
</dbReference>
<dbReference type="InterPro" id="IPR020518">
    <property type="entry name" value="Tscrpt_reg_PrtN"/>
</dbReference>
<name>A0A060VEV7_KLEPN</name>
<protein>
    <submittedName>
        <fullName evidence="1">Pyocin activator PrtN family protein</fullName>
    </submittedName>
</protein>
<dbReference type="AlphaFoldDB" id="A0A060VEV7"/>
<proteinExistence type="predicted"/>
<reference evidence="1 3" key="1">
    <citation type="submission" date="2018-06" db="EMBL/GenBank/DDBJ databases">
        <authorList>
            <consortium name="Pathogen Informatics"/>
            <person name="Doyle S."/>
        </authorList>
    </citation>
    <scope>NUCLEOTIDE SEQUENCE [LARGE SCALE GENOMIC DNA]</scope>
    <source>
        <strain evidence="1 3">NCTC9617</strain>
    </source>
</reference>
<dbReference type="EMBL" id="UGNC01000005">
    <property type="protein sequence ID" value="STW46913.1"/>
    <property type="molecule type" value="Genomic_DNA"/>
</dbReference>
<accession>A0A060VEV7</accession>
<dbReference type="EMBL" id="UGNC01000002">
    <property type="protein sequence ID" value="STW38545.1"/>
    <property type="molecule type" value="Genomic_DNA"/>
</dbReference>